<dbReference type="InterPro" id="IPR036271">
    <property type="entry name" value="Tet_transcr_reg_TetR-rel_C_sf"/>
</dbReference>
<keyword evidence="1" id="KW-0238">DNA-binding</keyword>
<dbReference type="Gene3D" id="1.10.357.10">
    <property type="entry name" value="Tetracycline Repressor, domain 2"/>
    <property type="match status" value="1"/>
</dbReference>
<dbReference type="InterPro" id="IPR050624">
    <property type="entry name" value="HTH-type_Tx_Regulator"/>
</dbReference>
<dbReference type="InterPro" id="IPR001647">
    <property type="entry name" value="HTH_TetR"/>
</dbReference>
<dbReference type="InterPro" id="IPR009057">
    <property type="entry name" value="Homeodomain-like_sf"/>
</dbReference>
<dbReference type="InterPro" id="IPR041490">
    <property type="entry name" value="KstR2_TetR_C"/>
</dbReference>
<dbReference type="Pfam" id="PF00440">
    <property type="entry name" value="TetR_N"/>
    <property type="match status" value="1"/>
</dbReference>
<dbReference type="PROSITE" id="PS50977">
    <property type="entry name" value="HTH_TETR_2"/>
    <property type="match status" value="1"/>
</dbReference>
<reference evidence="3" key="1">
    <citation type="journal article" date="2014" name="Front. Microbiol.">
        <title>High frequency of phylogenetically diverse reductive dehalogenase-homologous genes in deep subseafloor sedimentary metagenomes.</title>
        <authorList>
            <person name="Kawai M."/>
            <person name="Futagami T."/>
            <person name="Toyoda A."/>
            <person name="Takaki Y."/>
            <person name="Nishi S."/>
            <person name="Hori S."/>
            <person name="Arai W."/>
            <person name="Tsubouchi T."/>
            <person name="Morono Y."/>
            <person name="Uchiyama I."/>
            <person name="Ito T."/>
            <person name="Fujiyama A."/>
            <person name="Inagaki F."/>
            <person name="Takami H."/>
        </authorList>
    </citation>
    <scope>NUCLEOTIDE SEQUENCE</scope>
    <source>
        <strain evidence="3">Expedition CK06-06</strain>
    </source>
</reference>
<name>X1KQE5_9ZZZZ</name>
<comment type="caution">
    <text evidence="3">The sequence shown here is derived from an EMBL/GenBank/DDBJ whole genome shotgun (WGS) entry which is preliminary data.</text>
</comment>
<protein>
    <recommendedName>
        <fullName evidence="2">HTH tetR-type domain-containing protein</fullName>
    </recommendedName>
</protein>
<dbReference type="PANTHER" id="PTHR43479:SF11">
    <property type="entry name" value="ACREF_ENVCD OPERON REPRESSOR-RELATED"/>
    <property type="match status" value="1"/>
</dbReference>
<dbReference type="Pfam" id="PF17932">
    <property type="entry name" value="TetR_C_24"/>
    <property type="match status" value="1"/>
</dbReference>
<dbReference type="EMBL" id="BARV01011548">
    <property type="protein sequence ID" value="GAI09302.1"/>
    <property type="molecule type" value="Genomic_DNA"/>
</dbReference>
<dbReference type="GO" id="GO:0003677">
    <property type="term" value="F:DNA binding"/>
    <property type="evidence" value="ECO:0007669"/>
    <property type="project" value="UniProtKB-KW"/>
</dbReference>
<gene>
    <name evidence="3" type="ORF">S06H3_21850</name>
</gene>
<accession>X1KQE5</accession>
<proteinExistence type="predicted"/>
<dbReference type="PANTHER" id="PTHR43479">
    <property type="entry name" value="ACREF/ENVCD OPERON REPRESSOR-RELATED"/>
    <property type="match status" value="1"/>
</dbReference>
<feature type="non-terminal residue" evidence="3">
    <location>
        <position position="1"/>
    </location>
</feature>
<evidence type="ECO:0000313" key="3">
    <source>
        <dbReference type="EMBL" id="GAI09302.1"/>
    </source>
</evidence>
<feature type="domain" description="HTH tetR-type" evidence="2">
    <location>
        <begin position="1"/>
        <end position="53"/>
    </location>
</feature>
<evidence type="ECO:0000259" key="2">
    <source>
        <dbReference type="PROSITE" id="PS50977"/>
    </source>
</evidence>
<dbReference type="Gene3D" id="1.10.10.60">
    <property type="entry name" value="Homeodomain-like"/>
    <property type="match status" value="1"/>
</dbReference>
<evidence type="ECO:0000256" key="1">
    <source>
        <dbReference type="ARBA" id="ARBA00023125"/>
    </source>
</evidence>
<dbReference type="SUPFAM" id="SSF46689">
    <property type="entry name" value="Homeodomain-like"/>
    <property type="match status" value="1"/>
</dbReference>
<dbReference type="SUPFAM" id="SSF48498">
    <property type="entry name" value="Tetracyclin repressor-like, C-terminal domain"/>
    <property type="match status" value="1"/>
</dbReference>
<organism evidence="3">
    <name type="scientific">marine sediment metagenome</name>
    <dbReference type="NCBI Taxonomy" id="412755"/>
    <lineage>
        <taxon>unclassified sequences</taxon>
        <taxon>metagenomes</taxon>
        <taxon>ecological metagenomes</taxon>
    </lineage>
</organism>
<dbReference type="AlphaFoldDB" id="X1KQE5"/>
<sequence>EAAQRVFSTKGFHKSTVNDIALEAEFGVGTIYKHFSSKEELYISLIENKIDDLGLFLRTNVEAQNAPVEKIRALIGAQLQYFEKNEDFFRIYISGISELEGKVKSRLHSKILERYQRYLIYVSGIFKEGIERGCFKKIDPLKMAVGLLGMLNSFISYWIQTDNSEKLTINVESIYQLIIEGVGREGRLAGSSRE</sequence>